<dbReference type="CDD" id="cd12148">
    <property type="entry name" value="fungal_TF_MHR"/>
    <property type="match status" value="1"/>
</dbReference>
<dbReference type="PANTHER" id="PTHR47424">
    <property type="entry name" value="REGULATORY PROTEIN GAL4"/>
    <property type="match status" value="1"/>
</dbReference>
<dbReference type="GO" id="GO:0006351">
    <property type="term" value="P:DNA-templated transcription"/>
    <property type="evidence" value="ECO:0007669"/>
    <property type="project" value="InterPro"/>
</dbReference>
<keyword evidence="1" id="KW-0805">Transcription regulation</keyword>
<dbReference type="Pfam" id="PF04082">
    <property type="entry name" value="Fungal_trans"/>
    <property type="match status" value="1"/>
</dbReference>
<proteinExistence type="predicted"/>
<gene>
    <name evidence="7" type="primary">LAC9_1</name>
    <name evidence="7" type="ORF">EHS24_008286</name>
</gene>
<evidence type="ECO:0000256" key="5">
    <source>
        <dbReference type="SAM" id="MobiDB-lite"/>
    </source>
</evidence>
<keyword evidence="3" id="KW-0804">Transcription</keyword>
<organism evidence="7 8">
    <name type="scientific">Apiotrichum porosum</name>
    <dbReference type="NCBI Taxonomy" id="105984"/>
    <lineage>
        <taxon>Eukaryota</taxon>
        <taxon>Fungi</taxon>
        <taxon>Dikarya</taxon>
        <taxon>Basidiomycota</taxon>
        <taxon>Agaricomycotina</taxon>
        <taxon>Tremellomycetes</taxon>
        <taxon>Trichosporonales</taxon>
        <taxon>Trichosporonaceae</taxon>
        <taxon>Apiotrichum</taxon>
    </lineage>
</organism>
<dbReference type="GeneID" id="39592829"/>
<comment type="caution">
    <text evidence="7">The sequence shown here is derived from an EMBL/GenBank/DDBJ whole genome shotgun (WGS) entry which is preliminary data.</text>
</comment>
<sequence length="528" mass="59404">MRSNASLNWHRDMSGTNGFNTSGRANDGTASLSLEPDGQGYLGFASGVTLLRILQLCAGAIPLPQLDGPDNAREQQPMRIDQGLSLHDTSRFVDAYFQCYHLQYPILHEPTFRAQWNEIIPPPPPEQWEMLLNVVLGIGAFCAFEPLSVVEHFLDKSISAIGARHLQCGSLTLVQAFTLLSNLCQKSNRLNSGSVFLGIAGRMAMGLGLHRELPFWNINPFEREIRRRAWWMIYTFDSGSSITFGRPIVFPTTESDVTMVHNAPERSAFHMVGNRCYHRVISSPPPSIVEIHSLDTQILAWKETVPSWLQPNERSACPYQWLHFSAQKLFWRCCNLRIILHRRAFLERALKGLPLTTAEATFNSGNPTAGVTDNELELRSSEQCLENASQTIRSIHQFFVQPPRDRLEAWYGLHYLFHASFVPLIALHTDHGSRHRPEWVHDVSLTCEVLHTLRDDPLAKRCLSIVHLLSPSDSQVANICAPFDNNDLLAMLHSTDPPVISPSNDLVQTLLPFADLATLSSFWPMSAQ</sequence>
<keyword evidence="4" id="KW-0539">Nucleus</keyword>
<dbReference type="SMART" id="SM00906">
    <property type="entry name" value="Fungal_trans"/>
    <property type="match status" value="1"/>
</dbReference>
<dbReference type="AlphaFoldDB" id="A0A427XT43"/>
<evidence type="ECO:0000256" key="3">
    <source>
        <dbReference type="ARBA" id="ARBA00023163"/>
    </source>
</evidence>
<feature type="compositionally biased region" description="Polar residues" evidence="5">
    <location>
        <begin position="14"/>
        <end position="31"/>
    </location>
</feature>
<dbReference type="InterPro" id="IPR051127">
    <property type="entry name" value="Fungal_SecMet_Regulators"/>
</dbReference>
<dbReference type="Proteomes" id="UP000279236">
    <property type="component" value="Unassembled WGS sequence"/>
</dbReference>
<evidence type="ECO:0000256" key="4">
    <source>
        <dbReference type="ARBA" id="ARBA00023242"/>
    </source>
</evidence>
<evidence type="ECO:0000313" key="7">
    <source>
        <dbReference type="EMBL" id="RSH82082.1"/>
    </source>
</evidence>
<evidence type="ECO:0000256" key="2">
    <source>
        <dbReference type="ARBA" id="ARBA00023125"/>
    </source>
</evidence>
<accession>A0A427XT43</accession>
<dbReference type="OrthoDB" id="3364175at2759"/>
<dbReference type="GO" id="GO:0000978">
    <property type="term" value="F:RNA polymerase II cis-regulatory region sequence-specific DNA binding"/>
    <property type="evidence" value="ECO:0007669"/>
    <property type="project" value="TreeGrafter"/>
</dbReference>
<protein>
    <submittedName>
        <fullName evidence="7">Lactose regulatory protein lac9 and GAL4-like protein</fullName>
    </submittedName>
</protein>
<reference evidence="7 8" key="1">
    <citation type="submission" date="2018-11" db="EMBL/GenBank/DDBJ databases">
        <title>Genome sequence of Apiotrichum porosum DSM 27194.</title>
        <authorList>
            <person name="Aliyu H."/>
            <person name="Gorte O."/>
            <person name="Ochsenreither K."/>
        </authorList>
    </citation>
    <scope>NUCLEOTIDE SEQUENCE [LARGE SCALE GENOMIC DNA]</scope>
    <source>
        <strain evidence="7 8">DSM 27194</strain>
    </source>
</reference>
<name>A0A427XT43_9TREE</name>
<dbReference type="InterPro" id="IPR007219">
    <property type="entry name" value="XnlR_reg_dom"/>
</dbReference>
<feature type="region of interest" description="Disordered" evidence="5">
    <location>
        <begin position="1"/>
        <end position="31"/>
    </location>
</feature>
<evidence type="ECO:0000313" key="8">
    <source>
        <dbReference type="Proteomes" id="UP000279236"/>
    </source>
</evidence>
<dbReference type="RefSeq" id="XP_028476537.1">
    <property type="nucleotide sequence ID" value="XM_028623604.1"/>
</dbReference>
<dbReference type="GO" id="GO:0000981">
    <property type="term" value="F:DNA-binding transcription factor activity, RNA polymerase II-specific"/>
    <property type="evidence" value="ECO:0007669"/>
    <property type="project" value="TreeGrafter"/>
</dbReference>
<dbReference type="GO" id="GO:0005634">
    <property type="term" value="C:nucleus"/>
    <property type="evidence" value="ECO:0007669"/>
    <property type="project" value="TreeGrafter"/>
</dbReference>
<dbReference type="PANTHER" id="PTHR47424:SF3">
    <property type="entry name" value="REGULATORY PROTEIN GAL4"/>
    <property type="match status" value="1"/>
</dbReference>
<dbReference type="GO" id="GO:0008270">
    <property type="term" value="F:zinc ion binding"/>
    <property type="evidence" value="ECO:0007669"/>
    <property type="project" value="InterPro"/>
</dbReference>
<keyword evidence="2" id="KW-0238">DNA-binding</keyword>
<feature type="domain" description="Xylanolytic transcriptional activator regulatory" evidence="6">
    <location>
        <begin position="193"/>
        <end position="266"/>
    </location>
</feature>
<evidence type="ECO:0000259" key="6">
    <source>
        <dbReference type="SMART" id="SM00906"/>
    </source>
</evidence>
<evidence type="ECO:0000256" key="1">
    <source>
        <dbReference type="ARBA" id="ARBA00023015"/>
    </source>
</evidence>
<dbReference type="EMBL" id="RSCE01000006">
    <property type="protein sequence ID" value="RSH82082.1"/>
    <property type="molecule type" value="Genomic_DNA"/>
</dbReference>
<keyword evidence="8" id="KW-1185">Reference proteome</keyword>
<dbReference type="GO" id="GO:0000435">
    <property type="term" value="P:positive regulation of transcription from RNA polymerase II promoter by galactose"/>
    <property type="evidence" value="ECO:0007669"/>
    <property type="project" value="TreeGrafter"/>
</dbReference>